<organism evidence="2 3">
    <name type="scientific">Rhizoctonia solani</name>
    <dbReference type="NCBI Taxonomy" id="456999"/>
    <lineage>
        <taxon>Eukaryota</taxon>
        <taxon>Fungi</taxon>
        <taxon>Dikarya</taxon>
        <taxon>Basidiomycota</taxon>
        <taxon>Agaricomycotina</taxon>
        <taxon>Agaricomycetes</taxon>
        <taxon>Cantharellales</taxon>
        <taxon>Ceratobasidiaceae</taxon>
        <taxon>Rhizoctonia</taxon>
    </lineage>
</organism>
<evidence type="ECO:0000256" key="1">
    <source>
        <dbReference type="SAM" id="MobiDB-lite"/>
    </source>
</evidence>
<protein>
    <submittedName>
        <fullName evidence="2">Uncharacterized protein</fullName>
    </submittedName>
</protein>
<dbReference type="Proteomes" id="UP000663846">
    <property type="component" value="Unassembled WGS sequence"/>
</dbReference>
<reference evidence="2" key="1">
    <citation type="submission" date="2021-01" db="EMBL/GenBank/DDBJ databases">
        <authorList>
            <person name="Kaushik A."/>
        </authorList>
    </citation>
    <scope>NUCLEOTIDE SEQUENCE</scope>
    <source>
        <strain evidence="2">AG1-1C</strain>
    </source>
</reference>
<feature type="compositionally biased region" description="Basic residues" evidence="1">
    <location>
        <begin position="32"/>
        <end position="44"/>
    </location>
</feature>
<evidence type="ECO:0000313" key="3">
    <source>
        <dbReference type="Proteomes" id="UP000663846"/>
    </source>
</evidence>
<proteinExistence type="predicted"/>
<comment type="caution">
    <text evidence="2">The sequence shown here is derived from an EMBL/GenBank/DDBJ whole genome shotgun (WGS) entry which is preliminary data.</text>
</comment>
<name>A0A8H3GYM4_9AGAM</name>
<accession>A0A8H3GYM4</accession>
<dbReference type="EMBL" id="CAJMWS010001079">
    <property type="protein sequence ID" value="CAE6472634.1"/>
    <property type="molecule type" value="Genomic_DNA"/>
</dbReference>
<gene>
    <name evidence="2" type="ORF">RDB_LOCUS178271</name>
</gene>
<feature type="region of interest" description="Disordered" evidence="1">
    <location>
        <begin position="16"/>
        <end position="79"/>
    </location>
</feature>
<dbReference type="AlphaFoldDB" id="A0A8H3GYM4"/>
<sequence>MNKPERAAVAEFTKEVGEMKASANAAIESTKGWKRANSTRKRPGRGGSSSSSKRSKGNKGQVNSKKTQESDSESDNEIKIGADGMKERLIEAMDDTSITIPAWFAEMMKAEARNRFIDAAEVLLFIAPGIEEAPTETMFDELMEVLSDDFEKQVLGALDKTSVGEIEPKELHYYFKATTGSKSVLNKHPRGALLQHIVLGVHSLKSALGWARLERGIGENGKSTVVKQTYEVECEGNEADFESREFELFASRLKDYHTGCNRFLAAYRRLGSILLLCPRLRFQRFADSRLGPELGRTVRWFVLPEDEYRRREGIHRQVLDLVIAIIEDTEKPELVKALQDIEEELCT</sequence>
<evidence type="ECO:0000313" key="2">
    <source>
        <dbReference type="EMBL" id="CAE6472634.1"/>
    </source>
</evidence>